<dbReference type="PANTHER" id="PTHR23537:SF1">
    <property type="entry name" value="SUGAR TRANSPORTER"/>
    <property type="match status" value="1"/>
</dbReference>
<feature type="transmembrane region" description="Helical" evidence="4">
    <location>
        <begin position="80"/>
        <end position="98"/>
    </location>
</feature>
<feature type="domain" description="Major facilitator superfamily (MFS) profile" evidence="5">
    <location>
        <begin position="10"/>
        <end position="395"/>
    </location>
</feature>
<feature type="transmembrane region" description="Helical" evidence="4">
    <location>
        <begin position="342"/>
        <end position="366"/>
    </location>
</feature>
<dbReference type="SUPFAM" id="SSF103473">
    <property type="entry name" value="MFS general substrate transporter"/>
    <property type="match status" value="1"/>
</dbReference>
<feature type="transmembrane region" description="Helical" evidence="4">
    <location>
        <begin position="55"/>
        <end position="73"/>
    </location>
</feature>
<dbReference type="Pfam" id="PF06779">
    <property type="entry name" value="MFS_4"/>
    <property type="match status" value="1"/>
</dbReference>
<accession>A0ABS0AEZ0</accession>
<feature type="transmembrane region" description="Helical" evidence="4">
    <location>
        <begin position="220"/>
        <end position="244"/>
    </location>
</feature>
<reference evidence="6 7" key="1">
    <citation type="submission" date="2012-09" db="EMBL/GenBank/DDBJ databases">
        <title>Genome Sequence of alkane-degrading Bacterium Alcanivorax venustensis ISO4.</title>
        <authorList>
            <person name="Lai Q."/>
            <person name="Shao Z."/>
        </authorList>
    </citation>
    <scope>NUCLEOTIDE SEQUENCE [LARGE SCALE GENOMIC DNA]</scope>
    <source>
        <strain evidence="6 7">ISO4</strain>
    </source>
</reference>
<keyword evidence="3 4" id="KW-0472">Membrane</keyword>
<proteinExistence type="predicted"/>
<keyword evidence="1 4" id="KW-0812">Transmembrane</keyword>
<feature type="transmembrane region" description="Helical" evidence="4">
    <location>
        <begin position="12"/>
        <end position="35"/>
    </location>
</feature>
<dbReference type="RefSeq" id="WP_194855203.1">
    <property type="nucleotide sequence ID" value="NZ_ARXR01000004.1"/>
</dbReference>
<keyword evidence="2 4" id="KW-1133">Transmembrane helix</keyword>
<dbReference type="Proteomes" id="UP000644441">
    <property type="component" value="Unassembled WGS sequence"/>
</dbReference>
<feature type="transmembrane region" description="Helical" evidence="4">
    <location>
        <begin position="309"/>
        <end position="330"/>
    </location>
</feature>
<dbReference type="PANTHER" id="PTHR23537">
    <property type="match status" value="1"/>
</dbReference>
<feature type="transmembrane region" description="Helical" evidence="4">
    <location>
        <begin position="372"/>
        <end position="391"/>
    </location>
</feature>
<dbReference type="InterPro" id="IPR036259">
    <property type="entry name" value="MFS_trans_sf"/>
</dbReference>
<feature type="transmembrane region" description="Helical" evidence="4">
    <location>
        <begin position="171"/>
        <end position="190"/>
    </location>
</feature>
<evidence type="ECO:0000313" key="6">
    <source>
        <dbReference type="EMBL" id="MBF5052132.1"/>
    </source>
</evidence>
<evidence type="ECO:0000256" key="1">
    <source>
        <dbReference type="ARBA" id="ARBA00022692"/>
    </source>
</evidence>
<organism evidence="6 7">
    <name type="scientific">Alloalcanivorax venustensis ISO4</name>
    <dbReference type="NCBI Taxonomy" id="1177184"/>
    <lineage>
        <taxon>Bacteria</taxon>
        <taxon>Pseudomonadati</taxon>
        <taxon>Pseudomonadota</taxon>
        <taxon>Gammaproteobacteria</taxon>
        <taxon>Oceanospirillales</taxon>
        <taxon>Alcanivoracaceae</taxon>
        <taxon>Alloalcanivorax</taxon>
    </lineage>
</organism>
<evidence type="ECO:0000256" key="2">
    <source>
        <dbReference type="ARBA" id="ARBA00022989"/>
    </source>
</evidence>
<gene>
    <name evidence="6" type="ORF">ISO4_00734</name>
</gene>
<dbReference type="InterPro" id="IPR010645">
    <property type="entry name" value="MFS_4"/>
</dbReference>
<feature type="transmembrane region" description="Helical" evidence="4">
    <location>
        <begin position="139"/>
        <end position="159"/>
    </location>
</feature>
<evidence type="ECO:0000259" key="5">
    <source>
        <dbReference type="PROSITE" id="PS50850"/>
    </source>
</evidence>
<feature type="transmembrane region" description="Helical" evidence="4">
    <location>
        <begin position="104"/>
        <end position="127"/>
    </location>
</feature>
<dbReference type="Gene3D" id="1.20.1250.20">
    <property type="entry name" value="MFS general substrate transporter like domains"/>
    <property type="match status" value="2"/>
</dbReference>
<evidence type="ECO:0000256" key="4">
    <source>
        <dbReference type="SAM" id="Phobius"/>
    </source>
</evidence>
<dbReference type="InterPro" id="IPR020846">
    <property type="entry name" value="MFS_dom"/>
</dbReference>
<keyword evidence="7" id="KW-1185">Reference proteome</keyword>
<dbReference type="EMBL" id="ARXR01000004">
    <property type="protein sequence ID" value="MBF5052132.1"/>
    <property type="molecule type" value="Genomic_DNA"/>
</dbReference>
<comment type="caution">
    <text evidence="6">The sequence shown here is derived from an EMBL/GenBank/DDBJ whole genome shotgun (WGS) entry which is preliminary data.</text>
</comment>
<feature type="transmembrane region" description="Helical" evidence="4">
    <location>
        <begin position="250"/>
        <end position="273"/>
    </location>
</feature>
<sequence>MRFFQQRPPFVLMVATGAMCTVVVLVFARLCYGLVLPAMRDGLGLSYAQAANLSTATALGYLLLVMVAGVFAARFGGKQSVLLGLVLVTLGFIGLSQASDYRVLLALMVMLGMGTAFGYTPLISLLANTYPKRRGSVIGFTNSGVGAGMLLAGALVPALTQADTSDGWRHVWLSFAAGGALVTTLVLLFLRNPERPMAASTDAATGVGGPGEPIFRNPHVVTVGLVYGVLGLTYIVQVTFMYSFALDGGLTALSAGHLVSLMGILSIFAGPFWGWLADRLGYSNGLVLSMSLSLLATALPVIWPQPWAFAAHFVILGLCVAGLFTSILAASTETVPPHQAPVAVSFVTLFYATGQFLGPALAGLVVEWSEGFRVAFAGSCLVMVGGVYLCWRTRRHQGYRAVPASACAAGE</sequence>
<dbReference type="PROSITE" id="PS50850">
    <property type="entry name" value="MFS"/>
    <property type="match status" value="1"/>
</dbReference>
<feature type="transmembrane region" description="Helical" evidence="4">
    <location>
        <begin position="285"/>
        <end position="303"/>
    </location>
</feature>
<name>A0ABS0AEZ0_9GAMM</name>
<evidence type="ECO:0000256" key="3">
    <source>
        <dbReference type="ARBA" id="ARBA00023136"/>
    </source>
</evidence>
<evidence type="ECO:0000313" key="7">
    <source>
        <dbReference type="Proteomes" id="UP000644441"/>
    </source>
</evidence>
<protein>
    <submittedName>
        <fullName evidence="6">Major facilitator transporter</fullName>
    </submittedName>
</protein>